<comment type="caution">
    <text evidence="5">The sequence shown here is derived from an EMBL/GenBank/DDBJ whole genome shotgun (WGS) entry which is preliminary data.</text>
</comment>
<dbReference type="AlphaFoldDB" id="W9UX46"/>
<dbReference type="GO" id="GO:0046872">
    <property type="term" value="F:metal ion binding"/>
    <property type="evidence" value="ECO:0007669"/>
    <property type="project" value="UniProtKB-KW"/>
</dbReference>
<dbReference type="Pfam" id="PF13419">
    <property type="entry name" value="HAD_2"/>
    <property type="match status" value="1"/>
</dbReference>
<dbReference type="EC" id="3.1.3.18" evidence="5"/>
<dbReference type="PATRIC" id="fig|1229521.3.peg.1443"/>
<keyword evidence="4" id="KW-0119">Carbohydrate metabolism</keyword>
<protein>
    <submittedName>
        <fullName evidence="5">Phosphoglycolate phosphatase</fullName>
        <ecNumber evidence="5">3.1.3.18</ecNumber>
    </submittedName>
</protein>
<keyword evidence="1" id="KW-0479">Metal-binding</keyword>
<dbReference type="PANTHER" id="PTHR43434">
    <property type="entry name" value="PHOSPHOGLYCOLATE PHOSPHATASE"/>
    <property type="match status" value="1"/>
</dbReference>
<dbReference type="GO" id="GO:0006281">
    <property type="term" value="P:DNA repair"/>
    <property type="evidence" value="ECO:0007669"/>
    <property type="project" value="TreeGrafter"/>
</dbReference>
<evidence type="ECO:0000313" key="6">
    <source>
        <dbReference type="Proteomes" id="UP000019464"/>
    </source>
</evidence>
<organism evidence="5 6">
    <name type="scientific">Nitrincola nitratireducens</name>
    <dbReference type="NCBI Taxonomy" id="1229521"/>
    <lineage>
        <taxon>Bacteria</taxon>
        <taxon>Pseudomonadati</taxon>
        <taxon>Pseudomonadota</taxon>
        <taxon>Gammaproteobacteria</taxon>
        <taxon>Oceanospirillales</taxon>
        <taxon>Oceanospirillaceae</taxon>
        <taxon>Nitrincola</taxon>
    </lineage>
</organism>
<dbReference type="Gene3D" id="3.40.50.1000">
    <property type="entry name" value="HAD superfamily/HAD-like"/>
    <property type="match status" value="1"/>
</dbReference>
<sequence length="157" mass="17724">MRSFNAVLFDLDGTLVDSAPDFYHLATQMRQARNLSSTLDYDTLRRSVSNGGKAVIQTAFNIEPEHPEFNDLLAELLSEYEKQPALHSTLFAGFNELLEWLDQERILWGVVTNKPARFTHKILHELHLSQRCASIICPEDVTVSKPSPEGLLLACNI</sequence>
<keyword evidence="2 5" id="KW-0378">Hydrolase</keyword>
<dbReference type="InterPro" id="IPR036412">
    <property type="entry name" value="HAD-like_sf"/>
</dbReference>
<evidence type="ECO:0000313" key="5">
    <source>
        <dbReference type="EMBL" id="EXJ11654.1"/>
    </source>
</evidence>
<evidence type="ECO:0000256" key="3">
    <source>
        <dbReference type="ARBA" id="ARBA00022842"/>
    </source>
</evidence>
<dbReference type="InterPro" id="IPR023214">
    <property type="entry name" value="HAD_sf"/>
</dbReference>
<dbReference type="SUPFAM" id="SSF56784">
    <property type="entry name" value="HAD-like"/>
    <property type="match status" value="1"/>
</dbReference>
<dbReference type="Proteomes" id="UP000019464">
    <property type="component" value="Unassembled WGS sequence"/>
</dbReference>
<dbReference type="OrthoDB" id="9776368at2"/>
<reference evidence="5 6" key="2">
    <citation type="journal article" date="2015" name="Syst. Appl. Microbiol.">
        <title>Nitrincola nitratireducens sp. nov. isolated from a haloalkaline crater lake.</title>
        <authorList>
            <person name="Singh A."/>
            <person name="Vaidya B."/>
            <person name="Tanuku N.R."/>
            <person name="Pinnaka A.K."/>
        </authorList>
    </citation>
    <scope>NUCLEOTIDE SEQUENCE [LARGE SCALE GENOMIC DNA]</scope>
    <source>
        <strain evidence="5 6">AK23</strain>
    </source>
</reference>
<dbReference type="GO" id="GO:0008967">
    <property type="term" value="F:phosphoglycolate phosphatase activity"/>
    <property type="evidence" value="ECO:0007669"/>
    <property type="project" value="UniProtKB-EC"/>
</dbReference>
<dbReference type="EMBL" id="AONB01000005">
    <property type="protein sequence ID" value="EXJ11654.1"/>
    <property type="molecule type" value="Genomic_DNA"/>
</dbReference>
<proteinExistence type="predicted"/>
<dbReference type="PANTHER" id="PTHR43434:SF23">
    <property type="entry name" value="PHOSPHOGLYCOLATE PHOSPHATASE"/>
    <property type="match status" value="1"/>
</dbReference>
<evidence type="ECO:0000256" key="2">
    <source>
        <dbReference type="ARBA" id="ARBA00022801"/>
    </source>
</evidence>
<accession>W9UX46</accession>
<keyword evidence="3" id="KW-0460">Magnesium</keyword>
<evidence type="ECO:0000256" key="4">
    <source>
        <dbReference type="ARBA" id="ARBA00023277"/>
    </source>
</evidence>
<reference evidence="6" key="1">
    <citation type="submission" date="2012-11" db="EMBL/GenBank/DDBJ databases">
        <authorList>
            <person name="Singh A."/>
            <person name="Pinnaka A.K."/>
            <person name="Vaidya B."/>
        </authorList>
    </citation>
    <scope>NUCLEOTIDE SEQUENCE [LARGE SCALE GENOMIC DNA]</scope>
    <source>
        <strain evidence="6">AK23</strain>
    </source>
</reference>
<gene>
    <name evidence="5" type="primary">gph_2</name>
    <name evidence="5" type="ORF">D791_01427</name>
</gene>
<evidence type="ECO:0000256" key="1">
    <source>
        <dbReference type="ARBA" id="ARBA00022723"/>
    </source>
</evidence>
<dbReference type="STRING" id="1229521.D791_01427"/>
<dbReference type="InterPro" id="IPR023198">
    <property type="entry name" value="PGP-like_dom2"/>
</dbReference>
<name>W9UX46_9GAMM</name>
<dbReference type="Gene3D" id="1.10.150.240">
    <property type="entry name" value="Putative phosphatase, domain 2"/>
    <property type="match status" value="1"/>
</dbReference>
<dbReference type="GO" id="GO:0005829">
    <property type="term" value="C:cytosol"/>
    <property type="evidence" value="ECO:0007669"/>
    <property type="project" value="TreeGrafter"/>
</dbReference>
<dbReference type="SFLD" id="SFLDG01129">
    <property type="entry name" value="C1.5:_HAD__Beta-PGM__Phosphata"/>
    <property type="match status" value="1"/>
</dbReference>
<dbReference type="InterPro" id="IPR041492">
    <property type="entry name" value="HAD_2"/>
</dbReference>
<dbReference type="InterPro" id="IPR050155">
    <property type="entry name" value="HAD-like_hydrolase_sf"/>
</dbReference>
<keyword evidence="6" id="KW-1185">Reference proteome</keyword>
<dbReference type="SFLD" id="SFLDS00003">
    <property type="entry name" value="Haloacid_Dehalogenase"/>
    <property type="match status" value="1"/>
</dbReference>